<name>A0AAN9S2S4_PSOTE</name>
<organism evidence="1 2">
    <name type="scientific">Psophocarpus tetragonolobus</name>
    <name type="common">Winged bean</name>
    <name type="synonym">Dolichos tetragonolobus</name>
    <dbReference type="NCBI Taxonomy" id="3891"/>
    <lineage>
        <taxon>Eukaryota</taxon>
        <taxon>Viridiplantae</taxon>
        <taxon>Streptophyta</taxon>
        <taxon>Embryophyta</taxon>
        <taxon>Tracheophyta</taxon>
        <taxon>Spermatophyta</taxon>
        <taxon>Magnoliopsida</taxon>
        <taxon>eudicotyledons</taxon>
        <taxon>Gunneridae</taxon>
        <taxon>Pentapetalae</taxon>
        <taxon>rosids</taxon>
        <taxon>fabids</taxon>
        <taxon>Fabales</taxon>
        <taxon>Fabaceae</taxon>
        <taxon>Papilionoideae</taxon>
        <taxon>50 kb inversion clade</taxon>
        <taxon>NPAAA clade</taxon>
        <taxon>indigoferoid/millettioid clade</taxon>
        <taxon>Phaseoleae</taxon>
        <taxon>Psophocarpus</taxon>
    </lineage>
</organism>
<sequence length="105" mass="11543">MASSTTNISTSSTFMQAFSPHYQVSRLRTTDGMAWLESHESVLMASVDDTMKLWTLDTPRASTPLRSMPTTFTPPFGTPVVSMFLLWPPTTAPSTSRNFASLVPP</sequence>
<proteinExistence type="predicted"/>
<dbReference type="AlphaFoldDB" id="A0AAN9S2S4"/>
<evidence type="ECO:0000313" key="1">
    <source>
        <dbReference type="EMBL" id="KAK7387906.1"/>
    </source>
</evidence>
<reference evidence="1 2" key="1">
    <citation type="submission" date="2024-01" db="EMBL/GenBank/DDBJ databases">
        <title>The genomes of 5 underutilized Papilionoideae crops provide insights into root nodulation and disease resistanc.</title>
        <authorList>
            <person name="Jiang F."/>
        </authorList>
    </citation>
    <scope>NUCLEOTIDE SEQUENCE [LARGE SCALE GENOMIC DNA]</scope>
    <source>
        <strain evidence="1">DUOXIRENSHENG_FW03</strain>
        <tissue evidence="1">Leaves</tissue>
    </source>
</reference>
<accession>A0AAN9S2S4</accession>
<dbReference type="Proteomes" id="UP001386955">
    <property type="component" value="Unassembled WGS sequence"/>
</dbReference>
<protein>
    <submittedName>
        <fullName evidence="1">Uncharacterized protein</fullName>
    </submittedName>
</protein>
<gene>
    <name evidence="1" type="ORF">VNO78_22704</name>
</gene>
<dbReference type="EMBL" id="JAYMYS010000006">
    <property type="protein sequence ID" value="KAK7387906.1"/>
    <property type="molecule type" value="Genomic_DNA"/>
</dbReference>
<comment type="caution">
    <text evidence="1">The sequence shown here is derived from an EMBL/GenBank/DDBJ whole genome shotgun (WGS) entry which is preliminary data.</text>
</comment>
<keyword evidence="2" id="KW-1185">Reference proteome</keyword>
<evidence type="ECO:0000313" key="2">
    <source>
        <dbReference type="Proteomes" id="UP001386955"/>
    </source>
</evidence>